<name>A0ABQ2BFM6_9SPHI</name>
<dbReference type="SUPFAM" id="SSF54427">
    <property type="entry name" value="NTF2-like"/>
    <property type="match status" value="1"/>
</dbReference>
<gene>
    <name evidence="2" type="ORF">GCM10008119_09350</name>
</gene>
<dbReference type="Pfam" id="PF12893">
    <property type="entry name" value="Lumazine_bd_2"/>
    <property type="match status" value="1"/>
</dbReference>
<evidence type="ECO:0000313" key="2">
    <source>
        <dbReference type="EMBL" id="GGI23776.1"/>
    </source>
</evidence>
<proteinExistence type="predicted"/>
<sequence length="166" mass="19590">MSKRPESLNIFETKNRMTTKRYFFILIFILISNAIFSQTKQDSIEIRQSAIDYIESQHKPNPAQMEHALHPRMVKRTFWKDKATGKDYIRETTTESMVLLAESYNKNNDKFPPSPKKEVKLLDVSERTASVKLIADQWIDYLHIVKLNGSWKIINVLWQFKDTSQH</sequence>
<dbReference type="Proteomes" id="UP000645390">
    <property type="component" value="Unassembled WGS sequence"/>
</dbReference>
<keyword evidence="1" id="KW-0812">Transmembrane</keyword>
<dbReference type="EMBL" id="BMDJ01000002">
    <property type="protein sequence ID" value="GGI23776.1"/>
    <property type="molecule type" value="Genomic_DNA"/>
</dbReference>
<keyword evidence="1" id="KW-1133">Transmembrane helix</keyword>
<comment type="caution">
    <text evidence="2">The sequence shown here is derived from an EMBL/GenBank/DDBJ whole genome shotgun (WGS) entry which is preliminary data.</text>
</comment>
<evidence type="ECO:0000256" key="1">
    <source>
        <dbReference type="SAM" id="Phobius"/>
    </source>
</evidence>
<reference evidence="3" key="1">
    <citation type="journal article" date="2019" name="Int. J. Syst. Evol. Microbiol.">
        <title>The Global Catalogue of Microorganisms (GCM) 10K type strain sequencing project: providing services to taxonomists for standard genome sequencing and annotation.</title>
        <authorList>
            <consortium name="The Broad Institute Genomics Platform"/>
            <consortium name="The Broad Institute Genome Sequencing Center for Infectious Disease"/>
            <person name="Wu L."/>
            <person name="Ma J."/>
        </authorList>
    </citation>
    <scope>NUCLEOTIDE SEQUENCE [LARGE SCALE GENOMIC DNA]</scope>
    <source>
        <strain evidence="3">CCM 8939</strain>
    </source>
</reference>
<dbReference type="Gene3D" id="3.10.450.50">
    <property type="match status" value="1"/>
</dbReference>
<evidence type="ECO:0008006" key="4">
    <source>
        <dbReference type="Google" id="ProtNLM"/>
    </source>
</evidence>
<keyword evidence="1" id="KW-0472">Membrane</keyword>
<dbReference type="InterPro" id="IPR039437">
    <property type="entry name" value="FrzH/put_lumazine-bd"/>
</dbReference>
<evidence type="ECO:0000313" key="3">
    <source>
        <dbReference type="Proteomes" id="UP000645390"/>
    </source>
</evidence>
<dbReference type="InterPro" id="IPR032710">
    <property type="entry name" value="NTF2-like_dom_sf"/>
</dbReference>
<feature type="transmembrane region" description="Helical" evidence="1">
    <location>
        <begin position="21"/>
        <end position="39"/>
    </location>
</feature>
<dbReference type="RefSeq" id="WP_229746629.1">
    <property type="nucleotide sequence ID" value="NZ_BMDJ01000002.1"/>
</dbReference>
<organism evidence="2 3">
    <name type="scientific">Pedobacter mendelii</name>
    <dbReference type="NCBI Taxonomy" id="1908240"/>
    <lineage>
        <taxon>Bacteria</taxon>
        <taxon>Pseudomonadati</taxon>
        <taxon>Bacteroidota</taxon>
        <taxon>Sphingobacteriia</taxon>
        <taxon>Sphingobacteriales</taxon>
        <taxon>Sphingobacteriaceae</taxon>
        <taxon>Pedobacter</taxon>
    </lineage>
</organism>
<keyword evidence="3" id="KW-1185">Reference proteome</keyword>
<protein>
    <recommendedName>
        <fullName evidence="4">Lumazine-binding protein</fullName>
    </recommendedName>
</protein>
<accession>A0ABQ2BFM6</accession>